<gene>
    <name evidence="1" type="ORF">MNBD_GAMMA05-956</name>
</gene>
<dbReference type="Pfam" id="PF13432">
    <property type="entry name" value="TPR_16"/>
    <property type="match status" value="1"/>
</dbReference>
<proteinExistence type="predicted"/>
<organism evidence="1">
    <name type="scientific">hydrothermal vent metagenome</name>
    <dbReference type="NCBI Taxonomy" id="652676"/>
    <lineage>
        <taxon>unclassified sequences</taxon>
        <taxon>metagenomes</taxon>
        <taxon>ecological metagenomes</taxon>
    </lineage>
</organism>
<dbReference type="Gene3D" id="1.25.40.10">
    <property type="entry name" value="Tetratricopeptide repeat domain"/>
    <property type="match status" value="1"/>
</dbReference>
<dbReference type="PANTHER" id="PTHR12558:SF13">
    <property type="entry name" value="CELL DIVISION CYCLE PROTEIN 27 HOMOLOG"/>
    <property type="match status" value="1"/>
</dbReference>
<protein>
    <submittedName>
        <fullName evidence="1">Uncharacterized protein</fullName>
    </submittedName>
</protein>
<name>A0A3B0W586_9ZZZZ</name>
<dbReference type="InterPro" id="IPR019734">
    <property type="entry name" value="TPR_rpt"/>
</dbReference>
<sequence>MIKGLILNNAVIFSVVDVMREGMLRKVSICLSCAFLFSCAGGDARMQADVSMIKAPTSYVDVDSDVELDFKNAITLMQQEQNAQAIAVLKAVIDREQRLPAPYVNIAIAYNKIEDTKAAEENLIKALKLDIGHPVANNELGLLYRKSGKFNAARTAYQNAIKDHPNYLPAKRNLGVLCDLYLHDFDCALEQFEEYLEIEPDDKTVAIWVADVKRRLGK</sequence>
<dbReference type="InterPro" id="IPR011990">
    <property type="entry name" value="TPR-like_helical_dom_sf"/>
</dbReference>
<dbReference type="Pfam" id="PF13181">
    <property type="entry name" value="TPR_8"/>
    <property type="match status" value="1"/>
</dbReference>
<reference evidence="1" key="1">
    <citation type="submission" date="2018-06" db="EMBL/GenBank/DDBJ databases">
        <authorList>
            <person name="Zhirakovskaya E."/>
        </authorList>
    </citation>
    <scope>NUCLEOTIDE SEQUENCE</scope>
</reference>
<dbReference type="PANTHER" id="PTHR12558">
    <property type="entry name" value="CELL DIVISION CYCLE 16,23,27"/>
    <property type="match status" value="1"/>
</dbReference>
<dbReference type="SMART" id="SM00028">
    <property type="entry name" value="TPR"/>
    <property type="match status" value="2"/>
</dbReference>
<dbReference type="EMBL" id="UOFE01000013">
    <property type="protein sequence ID" value="VAW51078.1"/>
    <property type="molecule type" value="Genomic_DNA"/>
</dbReference>
<evidence type="ECO:0000313" key="1">
    <source>
        <dbReference type="EMBL" id="VAW51078.1"/>
    </source>
</evidence>
<accession>A0A3B0W586</accession>
<dbReference type="AlphaFoldDB" id="A0A3B0W586"/>
<dbReference type="SUPFAM" id="SSF48452">
    <property type="entry name" value="TPR-like"/>
    <property type="match status" value="1"/>
</dbReference>
<dbReference type="PROSITE" id="PS50005">
    <property type="entry name" value="TPR"/>
    <property type="match status" value="1"/>
</dbReference>